<organism evidence="16 17">
    <name type="scientific">Leishmania enriettii</name>
    <dbReference type="NCBI Taxonomy" id="5663"/>
    <lineage>
        <taxon>Eukaryota</taxon>
        <taxon>Discoba</taxon>
        <taxon>Euglenozoa</taxon>
        <taxon>Kinetoplastea</taxon>
        <taxon>Metakinetoplastina</taxon>
        <taxon>Trypanosomatida</taxon>
        <taxon>Trypanosomatidae</taxon>
        <taxon>Leishmaniinae</taxon>
        <taxon>Leishmania</taxon>
    </lineage>
</organism>
<feature type="region of interest" description="Disordered" evidence="14">
    <location>
        <begin position="896"/>
        <end position="925"/>
    </location>
</feature>
<feature type="region of interest" description="Disordered" evidence="14">
    <location>
        <begin position="93"/>
        <end position="116"/>
    </location>
</feature>
<gene>
    <name evidence="16" type="ORF">CUR178_05003</name>
</gene>
<evidence type="ECO:0000256" key="2">
    <source>
        <dbReference type="ARBA" id="ARBA00004123"/>
    </source>
</evidence>
<dbReference type="AlphaFoldDB" id="A0A836HKF8"/>
<feature type="region of interest" description="Disordered" evidence="14">
    <location>
        <begin position="438"/>
        <end position="458"/>
    </location>
</feature>
<feature type="region of interest" description="Disordered" evidence="14">
    <location>
        <begin position="218"/>
        <end position="238"/>
    </location>
</feature>
<evidence type="ECO:0000313" key="16">
    <source>
        <dbReference type="EMBL" id="KAG5478288.1"/>
    </source>
</evidence>
<protein>
    <recommendedName>
        <fullName evidence="13">Crossover junction endonuclease MUS81</fullName>
        <ecNumber evidence="13">3.1.22.-</ecNumber>
    </recommendedName>
</protein>
<feature type="compositionally biased region" description="Low complexity" evidence="14">
    <location>
        <begin position="375"/>
        <end position="391"/>
    </location>
</feature>
<evidence type="ECO:0000256" key="12">
    <source>
        <dbReference type="ARBA" id="ARBA00023242"/>
    </source>
</evidence>
<dbReference type="GO" id="GO:0000712">
    <property type="term" value="P:resolution of meiotic recombination intermediates"/>
    <property type="evidence" value="ECO:0007669"/>
    <property type="project" value="TreeGrafter"/>
</dbReference>
<dbReference type="SUPFAM" id="SSF52980">
    <property type="entry name" value="Restriction endonuclease-like"/>
    <property type="match status" value="1"/>
</dbReference>
<keyword evidence="4 13" id="KW-0540">Nuclease</keyword>
<keyword evidence="6 13" id="KW-0255">Endonuclease</keyword>
<keyword evidence="11 13" id="KW-0234">DNA repair</keyword>
<dbReference type="Pfam" id="PF02037">
    <property type="entry name" value="SAP"/>
    <property type="match status" value="1"/>
</dbReference>
<evidence type="ECO:0000259" key="15">
    <source>
        <dbReference type="PROSITE" id="PS50800"/>
    </source>
</evidence>
<dbReference type="Gene3D" id="1.10.150.670">
    <property type="entry name" value="Crossover junction endonuclease EME1, DNA-binding domain"/>
    <property type="match status" value="1"/>
</dbReference>
<dbReference type="SMART" id="SM00891">
    <property type="entry name" value="ERCC4"/>
    <property type="match status" value="1"/>
</dbReference>
<comment type="caution">
    <text evidence="16">The sequence shown here is derived from an EMBL/GenBank/DDBJ whole genome shotgun (WGS) entry which is preliminary data.</text>
</comment>
<evidence type="ECO:0000313" key="17">
    <source>
        <dbReference type="Proteomes" id="UP000674179"/>
    </source>
</evidence>
<keyword evidence="8 13" id="KW-0378">Hydrolase</keyword>
<evidence type="ECO:0000256" key="3">
    <source>
        <dbReference type="ARBA" id="ARBA00010015"/>
    </source>
</evidence>
<dbReference type="PANTHER" id="PTHR13451">
    <property type="entry name" value="CLASS II CROSSOVER JUNCTION ENDONUCLEASE MUS81"/>
    <property type="match status" value="1"/>
</dbReference>
<dbReference type="SMART" id="SM00513">
    <property type="entry name" value="SAP"/>
    <property type="match status" value="1"/>
</dbReference>
<dbReference type="InterPro" id="IPR011335">
    <property type="entry name" value="Restrct_endonuc-II-like"/>
</dbReference>
<dbReference type="PANTHER" id="PTHR13451:SF0">
    <property type="entry name" value="CROSSOVER JUNCTION ENDONUCLEASE MUS81"/>
    <property type="match status" value="1"/>
</dbReference>
<dbReference type="InterPro" id="IPR003034">
    <property type="entry name" value="SAP_dom"/>
</dbReference>
<keyword evidence="12 13" id="KW-0539">Nucleus</keyword>
<dbReference type="KEGG" id="lenr:94172208"/>
<evidence type="ECO:0000256" key="1">
    <source>
        <dbReference type="ARBA" id="ARBA00001946"/>
    </source>
</evidence>
<dbReference type="GeneID" id="94172208"/>
<evidence type="ECO:0000256" key="7">
    <source>
        <dbReference type="ARBA" id="ARBA00022763"/>
    </source>
</evidence>
<feature type="region of interest" description="Disordered" evidence="14">
    <location>
        <begin position="608"/>
        <end position="632"/>
    </location>
</feature>
<dbReference type="RefSeq" id="XP_067692753.1">
    <property type="nucleotide sequence ID" value="XM_067836698.1"/>
</dbReference>
<proteinExistence type="inferred from homology"/>
<dbReference type="PROSITE" id="PS50800">
    <property type="entry name" value="SAP"/>
    <property type="match status" value="1"/>
</dbReference>
<dbReference type="GO" id="GO:0003677">
    <property type="term" value="F:DNA binding"/>
    <property type="evidence" value="ECO:0007669"/>
    <property type="project" value="UniProtKB-UniRule"/>
</dbReference>
<dbReference type="GO" id="GO:0006308">
    <property type="term" value="P:DNA catabolic process"/>
    <property type="evidence" value="ECO:0007669"/>
    <property type="project" value="UniProtKB-UniRule"/>
</dbReference>
<feature type="region of interest" description="Disordered" evidence="14">
    <location>
        <begin position="375"/>
        <end position="394"/>
    </location>
</feature>
<sequence length="1138" mass="117782">MAESRSYAPPPLCTETTVDAVADSEGVPVNVRLRRHLLCQAASQQPKQLMASTVFLDALARYPLPVVSAATARDIAGWEQQWRLHQQSICSPSRASSEVSGEPAPAAPRFSVRTRRSTATLRGEGRMSFSHPSQPAAAALTGAIHQFWALSSASVSSAPPHTSLLSTIEEDSQLFSRAAAVFGRGSAPPPPPLWGAFSPFRFCADPSFHAALQRLTGRSSRTGDAHQLSGRVAPHSRRSCHMADPSSFSFPAGGCALPVPPAAEGPHDKPRGVAASAPDGISTSSGATLGAPWTALDAWCHDFAAATDGGCGRKRGRAATTAAASLANAEPTASARSRFMGTRGRVTSALSSKHSSPPAVATGAAQGTLRANLSPDSIAPLLPSASPAAPHEAPDALQRRLAENGDLLGLLLGAERSASRSPEFAGGLPGAKVRLAGASEKADAQPNRKRGDEQVALPEHDCAATASRSMAGSRPGMLAVLAGIDSPPVPPALSSWPTPASSSAALASTALMRSGPVVGVGAEAGSSCGAGDGDSGEQTLPSTVKDLRDTCARLGLLSTGSKATLQRRLRLHYASASPPQHSGVCVPPVAAAATVSFSPPVPLDSGAMQLGSGAGASRPAGSPPRTVFRYRSPSPLSGPVSLASAAAVAVDQPHICTMEAVSAPTARTGAASGREQAAACALPAGAAAGQRGRLVPSPTQFLDELASRKPQTLSALANLCDSQAPSSATAMRALQEELTSEMGRVRWQWLVDFRERASAHRGGGGRRQHEGMLEAFRKQHVPCTSVMLPAGDFMLSVELSPEEAATMDMCGVAANEEAGGGAPSASSTAEGAAPVFSHLCSLVVERKTVADLDASVKGARYAEQRRLLAASPFRLVVWLVEGTDAAGGCGSGFLRGRQGGGGGAEGDTLPSSRSPSQASSSPAESARQRVDSACASLGLQGTGWVVVRTRSTAESVLFLKLLATHVTRQLASHRLRRRCSGEGESAVLVDTDCCVAFKVATQHPSAQHLVCAAGGDTCLGSCGYRSPTEYASTARVSAAEALLKLIPTDPCLQSVSALQRHLRAKTAFPRMLMCVRGCSAALASLISSKYGTLLHFWRELRQRGQEACDADPDIQRLSTAQKKVYVLLTEFLLAKEYF</sequence>
<dbReference type="Proteomes" id="UP000674179">
    <property type="component" value="Chromosome 24"/>
</dbReference>
<comment type="subcellular location">
    <subcellularLocation>
        <location evidence="2 13">Nucleus</location>
    </subcellularLocation>
</comment>
<evidence type="ECO:0000256" key="11">
    <source>
        <dbReference type="ARBA" id="ARBA00023204"/>
    </source>
</evidence>
<evidence type="ECO:0000256" key="8">
    <source>
        <dbReference type="ARBA" id="ARBA00022801"/>
    </source>
</evidence>
<dbReference type="GO" id="GO:0005634">
    <property type="term" value="C:nucleus"/>
    <property type="evidence" value="ECO:0007669"/>
    <property type="project" value="UniProtKB-SubCell"/>
</dbReference>
<evidence type="ECO:0000256" key="10">
    <source>
        <dbReference type="ARBA" id="ARBA00023172"/>
    </source>
</evidence>
<dbReference type="GO" id="GO:0031573">
    <property type="term" value="P:mitotic intra-S DNA damage checkpoint signaling"/>
    <property type="evidence" value="ECO:0007669"/>
    <property type="project" value="TreeGrafter"/>
</dbReference>
<dbReference type="GO" id="GO:0048476">
    <property type="term" value="C:Holliday junction resolvase complex"/>
    <property type="evidence" value="ECO:0007669"/>
    <property type="project" value="UniProtKB-UniRule"/>
</dbReference>
<keyword evidence="7 13" id="KW-0227">DNA damage</keyword>
<dbReference type="OrthoDB" id="5963188at2759"/>
<accession>A0A836HKF8</accession>
<keyword evidence="9 13" id="KW-0460">Magnesium</keyword>
<dbReference type="InterPro" id="IPR033309">
    <property type="entry name" value="Mus81"/>
</dbReference>
<comment type="subunit">
    <text evidence="13">Interacts with EME1.</text>
</comment>
<dbReference type="Gene3D" id="3.40.50.10130">
    <property type="match status" value="1"/>
</dbReference>
<reference evidence="16 17" key="1">
    <citation type="submission" date="2021-02" db="EMBL/GenBank/DDBJ databases">
        <title>Leishmania (Mundinia) enrietti genome sequencing and assembly.</title>
        <authorList>
            <person name="Almutairi H."/>
            <person name="Gatherer D."/>
        </authorList>
    </citation>
    <scope>NUCLEOTIDE SEQUENCE [LARGE SCALE GENOMIC DNA]</scope>
    <source>
        <strain evidence="16">CUR178</strain>
    </source>
</reference>
<dbReference type="GO" id="GO:0046872">
    <property type="term" value="F:metal ion binding"/>
    <property type="evidence" value="ECO:0007669"/>
    <property type="project" value="UniProtKB-UniRule"/>
</dbReference>
<feature type="compositionally biased region" description="Low complexity" evidence="14">
    <location>
        <begin position="615"/>
        <end position="625"/>
    </location>
</feature>
<evidence type="ECO:0000256" key="13">
    <source>
        <dbReference type="RuleBase" id="RU369042"/>
    </source>
</evidence>
<dbReference type="GO" id="GO:0008821">
    <property type="term" value="F:crossover junction DNA endonuclease activity"/>
    <property type="evidence" value="ECO:0007669"/>
    <property type="project" value="UniProtKB-UniRule"/>
</dbReference>
<evidence type="ECO:0000256" key="5">
    <source>
        <dbReference type="ARBA" id="ARBA00022723"/>
    </source>
</evidence>
<dbReference type="GO" id="GO:0048257">
    <property type="term" value="F:3'-flap endonuclease activity"/>
    <property type="evidence" value="ECO:0007669"/>
    <property type="project" value="TreeGrafter"/>
</dbReference>
<dbReference type="GO" id="GO:0000727">
    <property type="term" value="P:double-strand break repair via break-induced replication"/>
    <property type="evidence" value="ECO:0007669"/>
    <property type="project" value="UniProtKB-UniRule"/>
</dbReference>
<feature type="compositionally biased region" description="Basic and acidic residues" evidence="14">
    <location>
        <begin position="449"/>
        <end position="458"/>
    </location>
</feature>
<evidence type="ECO:0000256" key="4">
    <source>
        <dbReference type="ARBA" id="ARBA00022722"/>
    </source>
</evidence>
<dbReference type="InterPro" id="IPR006166">
    <property type="entry name" value="ERCC4_domain"/>
</dbReference>
<evidence type="ECO:0000256" key="9">
    <source>
        <dbReference type="ARBA" id="ARBA00022842"/>
    </source>
</evidence>
<feature type="compositionally biased region" description="Gly residues" evidence="14">
    <location>
        <begin position="896"/>
        <end position="905"/>
    </location>
</feature>
<comment type="cofactor">
    <cofactor evidence="1 13">
        <name>Mg(2+)</name>
        <dbReference type="ChEBI" id="CHEBI:18420"/>
    </cofactor>
</comment>
<comment type="function">
    <text evidence="13">Interacts with EME1 to form a DNA structure-specific endonuclease with substrate preference for branched DNA structures with a 5'-end at the branch nick. Typical substrates include 3'-flap structures, D-loops, replication forks and nicked Holliday junctions. May be required in mitosis for the processing of stalled or collapsed replication fork intermediates. May be required in meiosis for the repair of meiosis-specific double strand breaks subsequent to single-end invasion (SEI).</text>
</comment>
<dbReference type="InterPro" id="IPR042530">
    <property type="entry name" value="EME1/EME2_C"/>
</dbReference>
<keyword evidence="17" id="KW-1185">Reference proteome</keyword>
<feature type="compositionally biased region" description="Low complexity" evidence="14">
    <location>
        <begin position="910"/>
        <end position="925"/>
    </location>
</feature>
<evidence type="ECO:0000256" key="14">
    <source>
        <dbReference type="SAM" id="MobiDB-lite"/>
    </source>
</evidence>
<evidence type="ECO:0000256" key="6">
    <source>
        <dbReference type="ARBA" id="ARBA00022759"/>
    </source>
</evidence>
<dbReference type="EMBL" id="JAFHKP010000024">
    <property type="protein sequence ID" value="KAG5478288.1"/>
    <property type="molecule type" value="Genomic_DNA"/>
</dbReference>
<feature type="domain" description="SAP" evidence="15">
    <location>
        <begin position="539"/>
        <end position="573"/>
    </location>
</feature>
<comment type="similarity">
    <text evidence="3 13">Belongs to the XPF family.</text>
</comment>
<dbReference type="EC" id="3.1.22.-" evidence="13"/>
<keyword evidence="10 13" id="KW-0233">DNA recombination</keyword>
<dbReference type="Pfam" id="PF02732">
    <property type="entry name" value="ERCC4"/>
    <property type="match status" value="1"/>
</dbReference>
<keyword evidence="5 13" id="KW-0479">Metal-binding</keyword>
<name>A0A836HKF8_LEIEN</name>
<feature type="region of interest" description="Disordered" evidence="14">
    <location>
        <begin position="260"/>
        <end position="279"/>
    </location>
</feature>